<dbReference type="SUPFAM" id="SSF46785">
    <property type="entry name" value="Winged helix' DNA-binding domain"/>
    <property type="match status" value="1"/>
</dbReference>
<dbReference type="InterPro" id="IPR011991">
    <property type="entry name" value="ArsR-like_HTH"/>
</dbReference>
<dbReference type="EMBL" id="CP009149">
    <property type="protein sequence ID" value="AIJ05321.1"/>
    <property type="molecule type" value="Genomic_DNA"/>
</dbReference>
<dbReference type="KEGG" id="mjh:JH146_0471"/>
<dbReference type="InterPro" id="IPR055767">
    <property type="entry name" value="DUF7343"/>
</dbReference>
<feature type="transmembrane region" description="Helical" evidence="2">
    <location>
        <begin position="206"/>
        <end position="225"/>
    </location>
</feature>
<dbReference type="Gene3D" id="1.10.287.1490">
    <property type="match status" value="1"/>
</dbReference>
<reference evidence="4 5" key="1">
    <citation type="journal article" date="2015" name="Int. J. Syst. Evol. Microbiol.">
        <title>M ethanocaldococcus bathoardescens sp. nov., a hyperthermophilic methanogen isolated from a volcanically active deep-sea hydrothermal vent.</title>
        <authorList>
            <person name="Stewart L.C."/>
            <person name="Jung J.H."/>
            <person name="Kim Y.T."/>
            <person name="Kwon S.W."/>
            <person name="Park C.S."/>
            <person name="Holden J.F."/>
        </authorList>
    </citation>
    <scope>NUCLEOTIDE SEQUENCE [LARGE SCALE GENOMIC DNA]</scope>
    <source>
        <strain evidence="4 5">JH146</strain>
    </source>
</reference>
<gene>
    <name evidence="4" type="ORF">JH146_0471</name>
</gene>
<sequence>MFLFFFLLFANVSFAYTIERIDIECIVNPDDTINETITMVIYNNDNKNLSSITYTIPQNIKNFTIESSINIRGYSALYNEGITEIAVEFEKPLPPNEYANVTFNCLVTDAIWTRNDIKQLIMNFPISAKNATIKVILPPGAVISSPQGTLLVTPSGYKITTDGKHQIIIWDLSLNKEITFTITVKYTFISYPEQNIIEQPAINNNLKYLLIIAIFGAAIFGGLFVRERISKKKIIEGTENIKNELNELKDKLKEKEDEVKNLTIKIKDLEDKLSKANKNLLNKDEIIGVLNERISEYESRLQKLVDENTEYKENIDSLNKYIEKLKKENEELKDKVKKLNDIVEKHMELKRGVLWSFLTEDEKIIIDLIKKHGHITQKEIVEITGMSKPKVSRIISELEDRKIIRKEKIGRINKLALTEESKKLL</sequence>
<dbReference type="AlphaFoldDB" id="A0A076LAV9"/>
<keyword evidence="5" id="KW-1185">Reference proteome</keyword>
<dbReference type="Pfam" id="PF24034">
    <property type="entry name" value="DUF7343"/>
    <property type="match status" value="1"/>
</dbReference>
<dbReference type="PANTHER" id="PTHR38753:SF1">
    <property type="entry name" value="SLR1441 PROTEIN"/>
    <property type="match status" value="1"/>
</dbReference>
<dbReference type="HOGENOM" id="CLU_637154_0_0_2"/>
<evidence type="ECO:0000259" key="3">
    <source>
        <dbReference type="Pfam" id="PF24034"/>
    </source>
</evidence>
<keyword evidence="1" id="KW-0175">Coiled coil</keyword>
<dbReference type="Gene3D" id="1.10.10.10">
    <property type="entry name" value="Winged helix-like DNA-binding domain superfamily/Winged helix DNA-binding domain"/>
    <property type="match status" value="1"/>
</dbReference>
<evidence type="ECO:0000313" key="5">
    <source>
        <dbReference type="Proteomes" id="UP000028781"/>
    </source>
</evidence>
<dbReference type="Proteomes" id="UP000028781">
    <property type="component" value="Chromosome"/>
</dbReference>
<proteinExistence type="predicted"/>
<dbReference type="InterPro" id="IPR036390">
    <property type="entry name" value="WH_DNA-bd_sf"/>
</dbReference>
<keyword evidence="2" id="KW-1133">Transmembrane helix</keyword>
<keyword evidence="2" id="KW-0812">Transmembrane</keyword>
<feature type="coiled-coil region" evidence="1">
    <location>
        <begin position="231"/>
        <end position="349"/>
    </location>
</feature>
<dbReference type="STRING" id="1301915.JH146_0471"/>
<name>A0A076LAV9_9EURY</name>
<dbReference type="CDD" id="cd00090">
    <property type="entry name" value="HTH_ARSR"/>
    <property type="match status" value="1"/>
</dbReference>
<dbReference type="OrthoDB" id="27885at2157"/>
<organism evidence="4 5">
    <name type="scientific">Methanocaldococcus bathoardescens</name>
    <dbReference type="NCBI Taxonomy" id="1301915"/>
    <lineage>
        <taxon>Archaea</taxon>
        <taxon>Methanobacteriati</taxon>
        <taxon>Methanobacteriota</taxon>
        <taxon>Methanomada group</taxon>
        <taxon>Methanococci</taxon>
        <taxon>Methanococcales</taxon>
        <taxon>Methanocaldococcaceae</taxon>
        <taxon>Methanocaldococcus</taxon>
    </lineage>
</organism>
<evidence type="ECO:0000256" key="1">
    <source>
        <dbReference type="SAM" id="Coils"/>
    </source>
</evidence>
<evidence type="ECO:0000256" key="2">
    <source>
        <dbReference type="SAM" id="Phobius"/>
    </source>
</evidence>
<feature type="domain" description="DUF7343" evidence="3">
    <location>
        <begin position="358"/>
        <end position="417"/>
    </location>
</feature>
<dbReference type="PANTHER" id="PTHR38753">
    <property type="entry name" value="SLR1441 PROTEIN"/>
    <property type="match status" value="1"/>
</dbReference>
<dbReference type="InterPro" id="IPR036388">
    <property type="entry name" value="WH-like_DNA-bd_sf"/>
</dbReference>
<evidence type="ECO:0000313" key="4">
    <source>
        <dbReference type="EMBL" id="AIJ05321.1"/>
    </source>
</evidence>
<accession>A0A076LAV9</accession>
<protein>
    <submittedName>
        <fullName evidence="4">Transcriptional regulator, MarR family</fullName>
    </submittedName>
</protein>
<keyword evidence="2" id="KW-0472">Membrane</keyword>